<dbReference type="InterPro" id="IPR036291">
    <property type="entry name" value="NAD(P)-bd_dom_sf"/>
</dbReference>
<dbReference type="Pfam" id="PF08240">
    <property type="entry name" value="ADH_N"/>
    <property type="match status" value="1"/>
</dbReference>
<evidence type="ECO:0000256" key="1">
    <source>
        <dbReference type="ARBA" id="ARBA00001947"/>
    </source>
</evidence>
<dbReference type="Proteomes" id="UP000218598">
    <property type="component" value="Unassembled WGS sequence"/>
</dbReference>
<evidence type="ECO:0000256" key="5">
    <source>
        <dbReference type="RuleBase" id="RU361277"/>
    </source>
</evidence>
<comment type="caution">
    <text evidence="9">The sequence shown here is derived from an EMBL/GenBank/DDBJ whole genome shotgun (WGS) entry which is preliminary data.</text>
</comment>
<dbReference type="InterPro" id="IPR011032">
    <property type="entry name" value="GroES-like_sf"/>
</dbReference>
<dbReference type="Gene3D" id="3.40.50.720">
    <property type="entry name" value="NAD(P)-binding Rossmann-like Domain"/>
    <property type="match status" value="1"/>
</dbReference>
<dbReference type="RefSeq" id="WP_096164285.1">
    <property type="nucleotide sequence ID" value="NZ_BAAAIQ010000003.1"/>
</dbReference>
<protein>
    <submittedName>
        <fullName evidence="9">Alcohol dehydrogenase</fullName>
    </submittedName>
</protein>
<accession>A0A2A3YLC3</accession>
<dbReference type="PANTHER" id="PTHR43401:SF2">
    <property type="entry name" value="L-THREONINE 3-DEHYDROGENASE"/>
    <property type="match status" value="1"/>
</dbReference>
<dbReference type="SUPFAM" id="SSF50129">
    <property type="entry name" value="GroES-like"/>
    <property type="match status" value="1"/>
</dbReference>
<evidence type="ECO:0000259" key="8">
    <source>
        <dbReference type="Pfam" id="PF08240"/>
    </source>
</evidence>
<evidence type="ECO:0000313" key="9">
    <source>
        <dbReference type="EMBL" id="PCC40552.1"/>
    </source>
</evidence>
<name>A0A2A3YLC3_9MICO</name>
<dbReference type="SUPFAM" id="SSF51735">
    <property type="entry name" value="NAD(P)-binding Rossmann-fold domains"/>
    <property type="match status" value="1"/>
</dbReference>
<dbReference type="Gene3D" id="3.90.180.10">
    <property type="entry name" value="Medium-chain alcohol dehydrogenases, catalytic domain"/>
    <property type="match status" value="1"/>
</dbReference>
<dbReference type="InterPro" id="IPR013149">
    <property type="entry name" value="ADH-like_C"/>
</dbReference>
<dbReference type="Pfam" id="PF00107">
    <property type="entry name" value="ADH_zinc_N"/>
    <property type="match status" value="1"/>
</dbReference>
<organism evidence="9 10">
    <name type="scientific">Brachybacterium alimentarium</name>
    <dbReference type="NCBI Taxonomy" id="47845"/>
    <lineage>
        <taxon>Bacteria</taxon>
        <taxon>Bacillati</taxon>
        <taxon>Actinomycetota</taxon>
        <taxon>Actinomycetes</taxon>
        <taxon>Micrococcales</taxon>
        <taxon>Dermabacteraceae</taxon>
        <taxon>Brachybacterium</taxon>
    </lineage>
</organism>
<evidence type="ECO:0000256" key="3">
    <source>
        <dbReference type="ARBA" id="ARBA00022833"/>
    </source>
</evidence>
<dbReference type="PANTHER" id="PTHR43401">
    <property type="entry name" value="L-THREONINE 3-DEHYDROGENASE"/>
    <property type="match status" value="1"/>
</dbReference>
<dbReference type="InterPro" id="IPR013154">
    <property type="entry name" value="ADH-like_N"/>
</dbReference>
<proteinExistence type="inferred from homology"/>
<dbReference type="OrthoDB" id="9797931at2"/>
<dbReference type="InterPro" id="IPR002328">
    <property type="entry name" value="ADH_Zn_CS"/>
</dbReference>
<evidence type="ECO:0000313" key="10">
    <source>
        <dbReference type="Proteomes" id="UP000218598"/>
    </source>
</evidence>
<comment type="similarity">
    <text evidence="5">Belongs to the zinc-containing alcohol dehydrogenase family.</text>
</comment>
<reference evidence="9 10" key="1">
    <citation type="journal article" date="2017" name="Elife">
        <title>Extensive horizontal gene transfer in cheese-associated bacteria.</title>
        <authorList>
            <person name="Bonham K.S."/>
            <person name="Wolfe B.E."/>
            <person name="Dutton R.J."/>
        </authorList>
    </citation>
    <scope>NUCLEOTIDE SEQUENCE [LARGE SCALE GENOMIC DNA]</scope>
    <source>
        <strain evidence="9 10">341_9</strain>
    </source>
</reference>
<gene>
    <name evidence="9" type="ORF">CIK66_01880</name>
</gene>
<sequence>MRALMITAPGEAAVHDVDPPVAAPGEVVVDVERAGICGTDAEFYSGHMAYLRSGHARFPMRIGHEWMGTVATAGQGVDPAWIGRRVMGDTMLGCSTCRRCRRGAQHVCEDRQEVGIRGHRHGALAEQVTVPASSLHHLPDTLDPALGALVEPGGNALRAVQGARLSPGDRVLIMGPGTIGLLCALFARAAGAEVHVLGLPGPGLDFARTLGLENLWTQETLPDLPLDAIIDAATSSELPGWALSRVEPGGRLVLIGLAGEPSRIDARDLVLGDVTAVGVLSASPALEETIALYAAGTVDPRPLIAATIGLDQVADVLADTRPPGAGPGPKIHIDPRRH</sequence>
<feature type="region of interest" description="Disordered" evidence="6">
    <location>
        <begin position="319"/>
        <end position="338"/>
    </location>
</feature>
<keyword evidence="3 5" id="KW-0862">Zinc</keyword>
<dbReference type="PROSITE" id="PS00059">
    <property type="entry name" value="ADH_ZINC"/>
    <property type="match status" value="1"/>
</dbReference>
<dbReference type="GO" id="GO:0008270">
    <property type="term" value="F:zinc ion binding"/>
    <property type="evidence" value="ECO:0007669"/>
    <property type="project" value="InterPro"/>
</dbReference>
<dbReference type="AlphaFoldDB" id="A0A2A3YLC3"/>
<feature type="domain" description="Alcohol dehydrogenase-like N-terminal" evidence="8">
    <location>
        <begin position="24"/>
        <end position="140"/>
    </location>
</feature>
<keyword evidence="2 5" id="KW-0479">Metal-binding</keyword>
<evidence type="ECO:0000256" key="6">
    <source>
        <dbReference type="SAM" id="MobiDB-lite"/>
    </source>
</evidence>
<dbReference type="GeneID" id="95326894"/>
<feature type="domain" description="Alcohol dehydrogenase-like C-terminal" evidence="7">
    <location>
        <begin position="179"/>
        <end position="291"/>
    </location>
</feature>
<dbReference type="InterPro" id="IPR050129">
    <property type="entry name" value="Zn_alcohol_dh"/>
</dbReference>
<keyword evidence="10" id="KW-1185">Reference proteome</keyword>
<evidence type="ECO:0000259" key="7">
    <source>
        <dbReference type="Pfam" id="PF00107"/>
    </source>
</evidence>
<dbReference type="EMBL" id="NRGR01000005">
    <property type="protein sequence ID" value="PCC40552.1"/>
    <property type="molecule type" value="Genomic_DNA"/>
</dbReference>
<comment type="cofactor">
    <cofactor evidence="1 5">
        <name>Zn(2+)</name>
        <dbReference type="ChEBI" id="CHEBI:29105"/>
    </cofactor>
</comment>
<evidence type="ECO:0000256" key="4">
    <source>
        <dbReference type="ARBA" id="ARBA00023002"/>
    </source>
</evidence>
<dbReference type="GO" id="GO:0016491">
    <property type="term" value="F:oxidoreductase activity"/>
    <property type="evidence" value="ECO:0007669"/>
    <property type="project" value="UniProtKB-KW"/>
</dbReference>
<keyword evidence="4" id="KW-0560">Oxidoreductase</keyword>
<evidence type="ECO:0000256" key="2">
    <source>
        <dbReference type="ARBA" id="ARBA00022723"/>
    </source>
</evidence>